<name>A0A6N7RQV1_9ACTN</name>
<dbReference type="Pfam" id="PF00990">
    <property type="entry name" value="GGDEF"/>
    <property type="match status" value="1"/>
</dbReference>
<dbReference type="Gene3D" id="3.30.70.270">
    <property type="match status" value="1"/>
</dbReference>
<dbReference type="Gene3D" id="3.30.450.20">
    <property type="entry name" value="PAS domain"/>
    <property type="match status" value="1"/>
</dbReference>
<feature type="domain" description="EAL" evidence="1">
    <location>
        <begin position="301"/>
        <end position="556"/>
    </location>
</feature>
<dbReference type="SUPFAM" id="SSF141868">
    <property type="entry name" value="EAL domain-like"/>
    <property type="match status" value="1"/>
</dbReference>
<dbReference type="GO" id="GO:0071111">
    <property type="term" value="F:cyclic-guanylate-specific phosphodiesterase activity"/>
    <property type="evidence" value="ECO:0007669"/>
    <property type="project" value="InterPro"/>
</dbReference>
<dbReference type="InterPro" id="IPR029787">
    <property type="entry name" value="Nucleotide_cyclase"/>
</dbReference>
<dbReference type="PANTHER" id="PTHR33121:SF15">
    <property type="entry name" value="BLUE LIGHT- AND TEMPERATURE-REGULATED ANTIREPRESSOR BLUF"/>
    <property type="match status" value="1"/>
</dbReference>
<sequence length="559" mass="62210">MDTKEALDSFELDARLFYDAVTFSTDDYLYIIDMRRDVALVSDNMREDFGLSDSLVPGLIPLWRDLIVERDQVRFDESIDDMLSGKTDRHDVEYQVTNTLGESIWVVCRGLLKRDENGEPTMFAGVVTCLERKGKIDPVTGLFTHDECVNLLDRLIGCGSEGGVMLLGLDDFSRINSLNGHAFGNTVLRMFAQSTQRLIPDGASMFRLDGDVFAIVVDGADRAAMKELYHAIHVVANRPHVVDDATFFCMVSAGIAMIGQDATTAQDLLRNAENALEESKQRGKNTATFFSSTMTATKLRRLEISGYMQTSVLDGMAGFELYYQPLADAATMGLAGAEALLRWNSEEHGQLSPVEFIPVLESYGLIGQVGRWVLEQSFAQCKRWTEVLPGFIMDVNISYLQLLDADFVPFVERLIERTDVDPASIVLEMTESYFVTDMDALRTTFDRLRAIGIRIAMDDFGTGYSSLGLLSQSPADIVKIDRLFIRNIHEESFNRAFIDAVIDLCHSVGIEVTVEGVEESTELDAVRAIGADNIQGFLVSRPIPADSFEERFLTQQAAS</sequence>
<evidence type="ECO:0000313" key="3">
    <source>
        <dbReference type="EMBL" id="MRX83281.1"/>
    </source>
</evidence>
<organism evidence="3 4">
    <name type="scientific">Eggerthella guodeyinii</name>
    <dbReference type="NCBI Taxonomy" id="2690837"/>
    <lineage>
        <taxon>Bacteria</taxon>
        <taxon>Bacillati</taxon>
        <taxon>Actinomycetota</taxon>
        <taxon>Coriobacteriia</taxon>
        <taxon>Eggerthellales</taxon>
        <taxon>Eggerthellaceae</taxon>
        <taxon>Eggerthella</taxon>
    </lineage>
</organism>
<dbReference type="InterPro" id="IPR000160">
    <property type="entry name" value="GGDEF_dom"/>
</dbReference>
<dbReference type="Pfam" id="PF08447">
    <property type="entry name" value="PAS_3"/>
    <property type="match status" value="1"/>
</dbReference>
<dbReference type="PANTHER" id="PTHR33121">
    <property type="entry name" value="CYCLIC DI-GMP PHOSPHODIESTERASE PDEF"/>
    <property type="match status" value="1"/>
</dbReference>
<dbReference type="SUPFAM" id="SSF55785">
    <property type="entry name" value="PYP-like sensor domain (PAS domain)"/>
    <property type="match status" value="1"/>
</dbReference>
<dbReference type="SMART" id="SM00267">
    <property type="entry name" value="GGDEF"/>
    <property type="match status" value="1"/>
</dbReference>
<dbReference type="SMART" id="SM00052">
    <property type="entry name" value="EAL"/>
    <property type="match status" value="1"/>
</dbReference>
<dbReference type="RefSeq" id="WP_154334105.1">
    <property type="nucleotide sequence ID" value="NZ_VTFY01000010.1"/>
</dbReference>
<dbReference type="CDD" id="cd01949">
    <property type="entry name" value="GGDEF"/>
    <property type="match status" value="1"/>
</dbReference>
<dbReference type="InterPro" id="IPR013655">
    <property type="entry name" value="PAS_fold_3"/>
</dbReference>
<dbReference type="InterPro" id="IPR043128">
    <property type="entry name" value="Rev_trsase/Diguanyl_cyclase"/>
</dbReference>
<protein>
    <submittedName>
        <fullName evidence="3">EAL domain-containing protein</fullName>
    </submittedName>
</protein>
<evidence type="ECO:0000259" key="1">
    <source>
        <dbReference type="PROSITE" id="PS50883"/>
    </source>
</evidence>
<dbReference type="Proteomes" id="UP000438093">
    <property type="component" value="Unassembled WGS sequence"/>
</dbReference>
<dbReference type="InterPro" id="IPR001633">
    <property type="entry name" value="EAL_dom"/>
</dbReference>
<accession>A0A6N7RQV1</accession>
<evidence type="ECO:0000313" key="4">
    <source>
        <dbReference type="Proteomes" id="UP000438093"/>
    </source>
</evidence>
<dbReference type="InterPro" id="IPR035919">
    <property type="entry name" value="EAL_sf"/>
</dbReference>
<dbReference type="EMBL" id="VTFY01000010">
    <property type="protein sequence ID" value="MRX83281.1"/>
    <property type="molecule type" value="Genomic_DNA"/>
</dbReference>
<reference evidence="4" key="1">
    <citation type="submission" date="2019-08" db="EMBL/GenBank/DDBJ databases">
        <title>Arthrobacter sp. nov., isolated from plateau pika and Tibetan wild ass.</title>
        <authorList>
            <person name="Ge Y."/>
        </authorList>
    </citation>
    <scope>NUCLEOTIDE SEQUENCE [LARGE SCALE GENOMIC DNA]</scope>
    <source>
        <strain evidence="4">HF-4214</strain>
    </source>
</reference>
<feature type="domain" description="GGDEF" evidence="2">
    <location>
        <begin position="160"/>
        <end position="292"/>
    </location>
</feature>
<dbReference type="InterPro" id="IPR000014">
    <property type="entry name" value="PAS"/>
</dbReference>
<dbReference type="InterPro" id="IPR035965">
    <property type="entry name" value="PAS-like_dom_sf"/>
</dbReference>
<dbReference type="AlphaFoldDB" id="A0A6N7RQV1"/>
<dbReference type="CDD" id="cd00130">
    <property type="entry name" value="PAS"/>
    <property type="match status" value="1"/>
</dbReference>
<dbReference type="Pfam" id="PF00563">
    <property type="entry name" value="EAL"/>
    <property type="match status" value="1"/>
</dbReference>
<dbReference type="CDD" id="cd01948">
    <property type="entry name" value="EAL"/>
    <property type="match status" value="1"/>
</dbReference>
<proteinExistence type="predicted"/>
<keyword evidence="4" id="KW-1185">Reference proteome</keyword>
<dbReference type="InterPro" id="IPR050706">
    <property type="entry name" value="Cyclic-di-GMP_PDE-like"/>
</dbReference>
<dbReference type="Gene3D" id="3.20.20.450">
    <property type="entry name" value="EAL domain"/>
    <property type="match status" value="1"/>
</dbReference>
<comment type="caution">
    <text evidence="3">The sequence shown here is derived from an EMBL/GenBank/DDBJ whole genome shotgun (WGS) entry which is preliminary data.</text>
</comment>
<evidence type="ECO:0000259" key="2">
    <source>
        <dbReference type="PROSITE" id="PS50887"/>
    </source>
</evidence>
<gene>
    <name evidence="3" type="ORF">GJG86_12385</name>
</gene>
<dbReference type="SUPFAM" id="SSF55073">
    <property type="entry name" value="Nucleotide cyclase"/>
    <property type="match status" value="1"/>
</dbReference>
<dbReference type="NCBIfam" id="TIGR00254">
    <property type="entry name" value="GGDEF"/>
    <property type="match status" value="1"/>
</dbReference>
<dbReference type="PROSITE" id="PS50883">
    <property type="entry name" value="EAL"/>
    <property type="match status" value="1"/>
</dbReference>
<dbReference type="PROSITE" id="PS50887">
    <property type="entry name" value="GGDEF"/>
    <property type="match status" value="1"/>
</dbReference>